<dbReference type="OrthoDB" id="1787043at2"/>
<keyword evidence="9" id="KW-1185">Reference proteome</keyword>
<dbReference type="AlphaFoldDB" id="A0A1H9Q027"/>
<keyword evidence="2" id="KW-1003">Cell membrane</keyword>
<dbReference type="InterPro" id="IPR051791">
    <property type="entry name" value="Pra-immunoreactive"/>
</dbReference>
<feature type="transmembrane region" description="Helical" evidence="6">
    <location>
        <begin position="53"/>
        <end position="71"/>
    </location>
</feature>
<comment type="subcellular location">
    <subcellularLocation>
        <location evidence="1">Cell membrane</location>
        <topology evidence="1">Multi-pass membrane protein</topology>
    </subcellularLocation>
</comment>
<name>A0A1H9Q027_9LACT</name>
<sequence length="150" mass="16871">MNVLVEKNNFPLLLKRGIAYAIDLAIFGSSLFIYRLAAGVFYSDPATYSQGHLMGISAVLMIFFLFSYIPVKTQGQTIGKAVVGIKATNVDQSPMGYFKTFVREFGFKVTFIVFFLPFTVVYQLLSIVRTKTFVFQGAHDLLLQTKVEEK</sequence>
<keyword evidence="5 6" id="KW-0472">Membrane</keyword>
<organism evidence="8 9">
    <name type="scientific">Isobaculum melis</name>
    <dbReference type="NCBI Taxonomy" id="142588"/>
    <lineage>
        <taxon>Bacteria</taxon>
        <taxon>Bacillati</taxon>
        <taxon>Bacillota</taxon>
        <taxon>Bacilli</taxon>
        <taxon>Lactobacillales</taxon>
        <taxon>Carnobacteriaceae</taxon>
        <taxon>Isobaculum</taxon>
    </lineage>
</organism>
<evidence type="ECO:0000256" key="3">
    <source>
        <dbReference type="ARBA" id="ARBA00022692"/>
    </source>
</evidence>
<feature type="transmembrane region" description="Helical" evidence="6">
    <location>
        <begin position="20"/>
        <end position="41"/>
    </location>
</feature>
<evidence type="ECO:0000256" key="6">
    <source>
        <dbReference type="SAM" id="Phobius"/>
    </source>
</evidence>
<evidence type="ECO:0000256" key="5">
    <source>
        <dbReference type="ARBA" id="ARBA00023136"/>
    </source>
</evidence>
<dbReference type="RefSeq" id="WP_092649465.1">
    <property type="nucleotide sequence ID" value="NZ_FOHA01000001.1"/>
</dbReference>
<feature type="transmembrane region" description="Helical" evidence="6">
    <location>
        <begin position="105"/>
        <end position="125"/>
    </location>
</feature>
<dbReference type="GO" id="GO:0005886">
    <property type="term" value="C:plasma membrane"/>
    <property type="evidence" value="ECO:0007669"/>
    <property type="project" value="UniProtKB-SubCell"/>
</dbReference>
<evidence type="ECO:0000256" key="4">
    <source>
        <dbReference type="ARBA" id="ARBA00022989"/>
    </source>
</evidence>
<feature type="domain" description="RDD" evidence="7">
    <location>
        <begin position="11"/>
        <end position="142"/>
    </location>
</feature>
<evidence type="ECO:0000313" key="9">
    <source>
        <dbReference type="Proteomes" id="UP000198948"/>
    </source>
</evidence>
<evidence type="ECO:0000256" key="1">
    <source>
        <dbReference type="ARBA" id="ARBA00004651"/>
    </source>
</evidence>
<evidence type="ECO:0000259" key="7">
    <source>
        <dbReference type="Pfam" id="PF06271"/>
    </source>
</evidence>
<keyword evidence="4 6" id="KW-1133">Transmembrane helix</keyword>
<dbReference type="EMBL" id="FOHA01000001">
    <property type="protein sequence ID" value="SER53782.1"/>
    <property type="molecule type" value="Genomic_DNA"/>
</dbReference>
<evidence type="ECO:0000313" key="8">
    <source>
        <dbReference type="EMBL" id="SER53782.1"/>
    </source>
</evidence>
<dbReference type="PANTHER" id="PTHR36115">
    <property type="entry name" value="PROLINE-RICH ANTIGEN HOMOLOG-RELATED"/>
    <property type="match status" value="1"/>
</dbReference>
<accession>A0A1H9Q027</accession>
<protein>
    <submittedName>
        <fullName evidence="8">Uncharacterized membrane protein YckC, RDD family</fullName>
    </submittedName>
</protein>
<dbReference type="Pfam" id="PF06271">
    <property type="entry name" value="RDD"/>
    <property type="match status" value="1"/>
</dbReference>
<dbReference type="InterPro" id="IPR010432">
    <property type="entry name" value="RDD"/>
</dbReference>
<evidence type="ECO:0000256" key="2">
    <source>
        <dbReference type="ARBA" id="ARBA00022475"/>
    </source>
</evidence>
<proteinExistence type="predicted"/>
<reference evidence="8 9" key="1">
    <citation type="submission" date="2016-10" db="EMBL/GenBank/DDBJ databases">
        <authorList>
            <person name="de Groot N.N."/>
        </authorList>
    </citation>
    <scope>NUCLEOTIDE SEQUENCE [LARGE SCALE GENOMIC DNA]</scope>
    <source>
        <strain evidence="8 9">DSM 13760</strain>
    </source>
</reference>
<keyword evidence="3 6" id="KW-0812">Transmembrane</keyword>
<dbReference type="Proteomes" id="UP000198948">
    <property type="component" value="Unassembled WGS sequence"/>
</dbReference>
<gene>
    <name evidence="8" type="ORF">SAMN04488559_101264</name>
</gene>
<dbReference type="STRING" id="142588.SAMN04488559_101264"/>